<dbReference type="RefSeq" id="WP_234860020.1">
    <property type="nucleotide sequence ID" value="NZ_JAKEVZ010000001.1"/>
</dbReference>
<reference evidence="2 3" key="1">
    <citation type="submission" date="2022-01" db="EMBL/GenBank/DDBJ databases">
        <title>Mariniradius saccharolyticus sp. nov., isolated from sediment of a river.</title>
        <authorList>
            <person name="Liu H."/>
        </authorList>
    </citation>
    <scope>NUCLEOTIDE SEQUENCE [LARGE SCALE GENOMIC DNA]</scope>
    <source>
        <strain evidence="2 3">RY-2</strain>
    </source>
</reference>
<sequence>MKKALPTLILGLFLCFPALSQTKTVDSKKPYWTSGGEWIFSTGTLDNFNNVVRFSPVVNLQVLANFDKSEKFGWFTGGTFRNVGFIYDESQTVRKKVRNYNLGIPIGLKFGNMNGSFVFGGYELEMALNYRERRFENEVRTDRFSVWFSDRVNFFQHALFVGVALPKGTSIKAKYYLTSFYNQDFQASDGSGNLVKPYQGIDANIFYISLNFSLFRNWELYDYDED</sequence>
<feature type="chain" id="PRO_5045445301" description="Outer membrane protein beta-barrel domain-containing protein" evidence="1">
    <location>
        <begin position="21"/>
        <end position="226"/>
    </location>
</feature>
<keyword evidence="3" id="KW-1185">Reference proteome</keyword>
<dbReference type="Proteomes" id="UP001201449">
    <property type="component" value="Unassembled WGS sequence"/>
</dbReference>
<evidence type="ECO:0008006" key="4">
    <source>
        <dbReference type="Google" id="ProtNLM"/>
    </source>
</evidence>
<evidence type="ECO:0000313" key="3">
    <source>
        <dbReference type="Proteomes" id="UP001201449"/>
    </source>
</evidence>
<protein>
    <recommendedName>
        <fullName evidence="4">Outer membrane protein beta-barrel domain-containing protein</fullName>
    </recommendedName>
</protein>
<organism evidence="2 3">
    <name type="scientific">Mariniradius sediminis</name>
    <dbReference type="NCBI Taxonomy" id="2909237"/>
    <lineage>
        <taxon>Bacteria</taxon>
        <taxon>Pseudomonadati</taxon>
        <taxon>Bacteroidota</taxon>
        <taxon>Cytophagia</taxon>
        <taxon>Cytophagales</taxon>
        <taxon>Cyclobacteriaceae</taxon>
        <taxon>Mariniradius</taxon>
    </lineage>
</organism>
<feature type="signal peptide" evidence="1">
    <location>
        <begin position="1"/>
        <end position="20"/>
    </location>
</feature>
<evidence type="ECO:0000313" key="2">
    <source>
        <dbReference type="EMBL" id="MCF1749874.1"/>
    </source>
</evidence>
<accession>A0ABS9BP95</accession>
<proteinExistence type="predicted"/>
<evidence type="ECO:0000256" key="1">
    <source>
        <dbReference type="SAM" id="SignalP"/>
    </source>
</evidence>
<comment type="caution">
    <text evidence="2">The sequence shown here is derived from an EMBL/GenBank/DDBJ whole genome shotgun (WGS) entry which is preliminary data.</text>
</comment>
<keyword evidence="1" id="KW-0732">Signal</keyword>
<dbReference type="EMBL" id="JAKEVZ010000001">
    <property type="protein sequence ID" value="MCF1749874.1"/>
    <property type="molecule type" value="Genomic_DNA"/>
</dbReference>
<name>A0ABS9BP95_9BACT</name>
<gene>
    <name evidence="2" type="ORF">L0U89_02225</name>
</gene>